<dbReference type="AlphaFoldDB" id="A0AA39ZBD0"/>
<dbReference type="EMBL" id="JAULSY010000071">
    <property type="protein sequence ID" value="KAK0667515.1"/>
    <property type="molecule type" value="Genomic_DNA"/>
</dbReference>
<evidence type="ECO:0000259" key="2">
    <source>
        <dbReference type="Pfam" id="PF00144"/>
    </source>
</evidence>
<comment type="caution">
    <text evidence="3">The sequence shown here is derived from an EMBL/GenBank/DDBJ whole genome shotgun (WGS) entry which is preliminary data.</text>
</comment>
<reference evidence="3" key="1">
    <citation type="submission" date="2023-06" db="EMBL/GenBank/DDBJ databases">
        <title>Genome-scale phylogeny and comparative genomics of the fungal order Sordariales.</title>
        <authorList>
            <consortium name="Lawrence Berkeley National Laboratory"/>
            <person name="Hensen N."/>
            <person name="Bonometti L."/>
            <person name="Westerberg I."/>
            <person name="Brannstrom I.O."/>
            <person name="Guillou S."/>
            <person name="Cros-Aarteil S."/>
            <person name="Calhoun S."/>
            <person name="Haridas S."/>
            <person name="Kuo A."/>
            <person name="Mondo S."/>
            <person name="Pangilinan J."/>
            <person name="Riley R."/>
            <person name="Labutti K."/>
            <person name="Andreopoulos B."/>
            <person name="Lipzen A."/>
            <person name="Chen C."/>
            <person name="Yanf M."/>
            <person name="Daum C."/>
            <person name="Ng V."/>
            <person name="Clum A."/>
            <person name="Steindorff A."/>
            <person name="Ohm R."/>
            <person name="Martin F."/>
            <person name="Silar P."/>
            <person name="Natvig D."/>
            <person name="Lalanne C."/>
            <person name="Gautier V."/>
            <person name="Ament-Velasquez S.L."/>
            <person name="Kruys A."/>
            <person name="Hutchinson M.I."/>
            <person name="Powell A.J."/>
            <person name="Barry K."/>
            <person name="Miller A.N."/>
            <person name="Grigoriev I.V."/>
            <person name="Debuchy R."/>
            <person name="Gladieux P."/>
            <person name="Thoren M.H."/>
            <person name="Johannesson H."/>
        </authorList>
    </citation>
    <scope>NUCLEOTIDE SEQUENCE</scope>
    <source>
        <strain evidence="3">CBS 307.81</strain>
    </source>
</reference>
<dbReference type="SUPFAM" id="SSF56601">
    <property type="entry name" value="beta-lactamase/transpeptidase-like"/>
    <property type="match status" value="1"/>
</dbReference>
<dbReference type="PANTHER" id="PTHR46825">
    <property type="entry name" value="D-ALANYL-D-ALANINE-CARBOXYPEPTIDASE/ENDOPEPTIDASE AMPH"/>
    <property type="match status" value="1"/>
</dbReference>
<evidence type="ECO:0000256" key="1">
    <source>
        <dbReference type="ARBA" id="ARBA00038215"/>
    </source>
</evidence>
<protein>
    <submittedName>
        <fullName evidence="3">Beta-lactamase/transpeptidase-like protein</fullName>
    </submittedName>
</protein>
<dbReference type="InterPro" id="IPR001466">
    <property type="entry name" value="Beta-lactam-related"/>
</dbReference>
<feature type="domain" description="Beta-lactamase-related" evidence="2">
    <location>
        <begin position="72"/>
        <end position="336"/>
    </location>
</feature>
<dbReference type="Gene3D" id="3.40.710.10">
    <property type="entry name" value="DD-peptidase/beta-lactamase superfamily"/>
    <property type="match status" value="1"/>
</dbReference>
<dbReference type="InterPro" id="IPR050491">
    <property type="entry name" value="AmpC-like"/>
</dbReference>
<dbReference type="Pfam" id="PF00144">
    <property type="entry name" value="Beta-lactamase"/>
    <property type="match status" value="1"/>
</dbReference>
<sequence>MAEKTSVFPSKPDAQKNCGNPPFLQCSHHCAPIVTEYRTPFLCTSWMLVPLDDFTMPCRSARLRTQLRAQSDTIAELMRAGNTPGLSVSVLCDGEPVLQCGYGWADVAMKAPATELSVYPIASITKGFTAVACGRLVHEGKLSWDERVQTYHPSFNPENNKEIGPNANLIDLLCHRTGLADRSVLYRGPNGQPLFEDENTILRAVNSMDASSGGFREVWRYCPYPFALLTRIIEKATNEPLAQVLKSRIFQPLGMTSTSLIDGDEIIGNHCKPYGATESGMLVEREVPKKAYQFPFDSAMGVRSSVVDMAIWARAVMAAYTRSQSTLRQEPATNLEDLFLLTEMDTILYPWCPLPPTLGGNQAYCLGWFLHRGHFILGHFRGAPPKS</sequence>
<keyword evidence="4" id="KW-1185">Reference proteome</keyword>
<proteinExistence type="inferred from homology"/>
<dbReference type="PANTHER" id="PTHR46825:SF14">
    <property type="entry name" value="BETA-LACTAMASE-RELATED DOMAIN-CONTAINING PROTEIN"/>
    <property type="match status" value="1"/>
</dbReference>
<evidence type="ECO:0000313" key="4">
    <source>
        <dbReference type="Proteomes" id="UP001174997"/>
    </source>
</evidence>
<comment type="similarity">
    <text evidence="1">Belongs to the peptidase S12 family.</text>
</comment>
<gene>
    <name evidence="3" type="ORF">QBC41DRAFT_323893</name>
</gene>
<dbReference type="Proteomes" id="UP001174997">
    <property type="component" value="Unassembled WGS sequence"/>
</dbReference>
<name>A0AA39ZBD0_9PEZI</name>
<accession>A0AA39ZBD0</accession>
<organism evidence="3 4">
    <name type="scientific">Cercophora samala</name>
    <dbReference type="NCBI Taxonomy" id="330535"/>
    <lineage>
        <taxon>Eukaryota</taxon>
        <taxon>Fungi</taxon>
        <taxon>Dikarya</taxon>
        <taxon>Ascomycota</taxon>
        <taxon>Pezizomycotina</taxon>
        <taxon>Sordariomycetes</taxon>
        <taxon>Sordariomycetidae</taxon>
        <taxon>Sordariales</taxon>
        <taxon>Lasiosphaeriaceae</taxon>
        <taxon>Cercophora</taxon>
    </lineage>
</organism>
<evidence type="ECO:0000313" key="3">
    <source>
        <dbReference type="EMBL" id="KAK0667515.1"/>
    </source>
</evidence>
<dbReference type="InterPro" id="IPR012338">
    <property type="entry name" value="Beta-lactam/transpept-like"/>
</dbReference>